<reference evidence="1 2" key="1">
    <citation type="submission" date="2016-12" db="EMBL/GenBank/DDBJ databases">
        <title>Genome Mining:The Detection of Biosynthetic Gene Clusters to Aid in the Expression of Curamycin A produced by Streptomyces sp. strain CZA14.</title>
        <authorList>
            <person name="Durrell K.A."/>
            <person name="Kirby B.M."/>
            <person name="Khan W."/>
            <person name="Mthethwa T."/>
            <person name="Le Roes-Hill M."/>
        </authorList>
    </citation>
    <scope>NUCLEOTIDE SEQUENCE [LARGE SCALE GENOMIC DNA]</scope>
    <source>
        <strain evidence="1 2">CZA14</strain>
    </source>
</reference>
<name>A0ABX3YND3_9ACTN</name>
<gene>
    <name evidence="1" type="ORF">OQI_06115</name>
</gene>
<dbReference type="EMBL" id="MRYD01000019">
    <property type="protein sequence ID" value="OSZ61282.1"/>
    <property type="molecule type" value="Genomic_DNA"/>
</dbReference>
<keyword evidence="2" id="KW-1185">Reference proteome</keyword>
<evidence type="ECO:0000313" key="1">
    <source>
        <dbReference type="EMBL" id="OSZ61282.1"/>
    </source>
</evidence>
<dbReference type="Proteomes" id="UP000194266">
    <property type="component" value="Unassembled WGS sequence"/>
</dbReference>
<protein>
    <submittedName>
        <fullName evidence="1">Uncharacterized protein</fullName>
    </submittedName>
</protein>
<sequence length="155" mass="16373">MAATTPEYWCAPCGTFHTGRCATVADRQLGDLLARMVRDADARIPQKRRARRTLQEMMLPGYERQPVLTLYRPVMADDACPVCGRWSCKGGSDCPPGAAPAPAASVSGPVVTGGGWQCDRCGVWFGVTAELPAPATVRPASATAWTCSACSALGQ</sequence>
<organism evidence="1 2">
    <name type="scientific">Streptomyces pharetrae CZA14</name>
    <dbReference type="NCBI Taxonomy" id="1144883"/>
    <lineage>
        <taxon>Bacteria</taxon>
        <taxon>Bacillati</taxon>
        <taxon>Actinomycetota</taxon>
        <taxon>Actinomycetes</taxon>
        <taxon>Kitasatosporales</taxon>
        <taxon>Streptomycetaceae</taxon>
        <taxon>Streptomyces</taxon>
    </lineage>
</organism>
<accession>A0ABX3YND3</accession>
<comment type="caution">
    <text evidence="1">The sequence shown here is derived from an EMBL/GenBank/DDBJ whole genome shotgun (WGS) entry which is preliminary data.</text>
</comment>
<proteinExistence type="predicted"/>
<evidence type="ECO:0000313" key="2">
    <source>
        <dbReference type="Proteomes" id="UP000194266"/>
    </source>
</evidence>